<gene>
    <name evidence="2" type="ORF">HA46_19590</name>
</gene>
<dbReference type="RefSeq" id="WP_084886431.1">
    <property type="nucleotide sequence ID" value="NZ_JBLEZF010000003.1"/>
</dbReference>
<keyword evidence="3" id="KW-1185">Reference proteome</keyword>
<evidence type="ECO:0000256" key="1">
    <source>
        <dbReference type="SAM" id="Coils"/>
    </source>
</evidence>
<evidence type="ECO:0000313" key="2">
    <source>
        <dbReference type="EMBL" id="ORM90431.1"/>
    </source>
</evidence>
<name>A0ABX3ULY4_9GAMM</name>
<dbReference type="Pfam" id="PF06952">
    <property type="entry name" value="PsiA"/>
    <property type="match status" value="1"/>
</dbReference>
<dbReference type="EMBL" id="MLJJ01000063">
    <property type="protein sequence ID" value="ORM90431.1"/>
    <property type="molecule type" value="Genomic_DNA"/>
</dbReference>
<comment type="caution">
    <text evidence="2">The sequence shown here is derived from an EMBL/GenBank/DDBJ whole genome shotgun (WGS) entry which is preliminary data.</text>
</comment>
<organism evidence="2 3">
    <name type="scientific">Pantoea septica</name>
    <dbReference type="NCBI Taxonomy" id="472695"/>
    <lineage>
        <taxon>Bacteria</taxon>
        <taxon>Pseudomonadati</taxon>
        <taxon>Pseudomonadota</taxon>
        <taxon>Gammaproteobacteria</taxon>
        <taxon>Enterobacterales</taxon>
        <taxon>Erwiniaceae</taxon>
        <taxon>Pantoea</taxon>
    </lineage>
</organism>
<proteinExistence type="predicted"/>
<accession>A0ABX3ULY4</accession>
<evidence type="ECO:0008006" key="4">
    <source>
        <dbReference type="Google" id="ProtNLM"/>
    </source>
</evidence>
<dbReference type="InterPro" id="IPR009713">
    <property type="entry name" value="Uncharacterised_PsiA"/>
</dbReference>
<sequence length="243" mass="28256">MNTIPRHFSLVPACPYTLAVSLAIADVEKRLQGRAVRGAHPYASAFVRHYCDTRTIKSDHLRRVMPEYSPRDRYAPAAVEYMTALDTLIASRGERCPSPLSQDTGARLFPMIALRKNERLDKRADCRISQEINRENRAWKQKHRRYQQRLAQVRIDLKFHTPLTVGAWYTQVREEDFYESDILIMVLAWLPQFPSCRGLNPSDYWDDPLWLLMLDIQYEVKGAMPGELQADRLILPNRLQLSV</sequence>
<dbReference type="Proteomes" id="UP000193785">
    <property type="component" value="Unassembled WGS sequence"/>
</dbReference>
<protein>
    <recommendedName>
        <fullName evidence="4">Plasmid SOS inhibition protein A</fullName>
    </recommendedName>
</protein>
<evidence type="ECO:0000313" key="3">
    <source>
        <dbReference type="Proteomes" id="UP000193785"/>
    </source>
</evidence>
<reference evidence="2 3" key="1">
    <citation type="journal article" date="2017" name="Antonie Van Leeuwenhoek">
        <title>Phylogenomic resolution of the bacterial genus Pantoea and its relationship with Erwinia and Tatumella.</title>
        <authorList>
            <person name="Palmer M."/>
            <person name="Steenkamp E.T."/>
            <person name="Coetzee M.P."/>
            <person name="Chan W.Y."/>
            <person name="van Zyl E."/>
            <person name="De Maayer P."/>
            <person name="Coutinho T.A."/>
            <person name="Blom J."/>
            <person name="Smits T.H."/>
            <person name="Duffy B."/>
            <person name="Venter S.N."/>
        </authorList>
    </citation>
    <scope>NUCLEOTIDE SEQUENCE [LARGE SCALE GENOMIC DNA]</scope>
    <source>
        <strain evidence="2 3">LMG 5345</strain>
    </source>
</reference>
<feature type="coiled-coil region" evidence="1">
    <location>
        <begin position="129"/>
        <end position="156"/>
    </location>
</feature>
<keyword evidence="1" id="KW-0175">Coiled coil</keyword>